<feature type="compositionally biased region" description="Low complexity" evidence="1">
    <location>
        <begin position="11"/>
        <end position="22"/>
    </location>
</feature>
<feature type="compositionally biased region" description="Basic and acidic residues" evidence="1">
    <location>
        <begin position="25"/>
        <end position="35"/>
    </location>
</feature>
<feature type="compositionally biased region" description="Basic and acidic residues" evidence="1">
    <location>
        <begin position="276"/>
        <end position="285"/>
    </location>
</feature>
<accession>A0A6J4KGF3</accession>
<feature type="region of interest" description="Disordered" evidence="1">
    <location>
        <begin position="177"/>
        <end position="199"/>
    </location>
</feature>
<feature type="non-terminal residue" evidence="2">
    <location>
        <position position="350"/>
    </location>
</feature>
<reference evidence="2" key="1">
    <citation type="submission" date="2020-02" db="EMBL/GenBank/DDBJ databases">
        <authorList>
            <person name="Meier V. D."/>
        </authorList>
    </citation>
    <scope>NUCLEOTIDE SEQUENCE</scope>
    <source>
        <strain evidence="2">AVDCRST_MAG07</strain>
    </source>
</reference>
<feature type="region of interest" description="Disordered" evidence="1">
    <location>
        <begin position="1"/>
        <end position="153"/>
    </location>
</feature>
<feature type="compositionally biased region" description="Basic residues" evidence="1">
    <location>
        <begin position="36"/>
        <end position="58"/>
    </location>
</feature>
<evidence type="ECO:0000256" key="1">
    <source>
        <dbReference type="SAM" id="MobiDB-lite"/>
    </source>
</evidence>
<feature type="compositionally biased region" description="Basic residues" evidence="1">
    <location>
        <begin position="109"/>
        <end position="118"/>
    </location>
</feature>
<evidence type="ECO:0000313" key="2">
    <source>
        <dbReference type="EMBL" id="CAA9305267.1"/>
    </source>
</evidence>
<organism evidence="2">
    <name type="scientific">uncultured Frankineae bacterium</name>
    <dbReference type="NCBI Taxonomy" id="437475"/>
    <lineage>
        <taxon>Bacteria</taxon>
        <taxon>Bacillati</taxon>
        <taxon>Actinomycetota</taxon>
        <taxon>Actinomycetes</taxon>
        <taxon>Frankiales</taxon>
        <taxon>environmental samples</taxon>
    </lineage>
</organism>
<keyword evidence="2" id="KW-0808">Transferase</keyword>
<name>A0A6J4KGF3_9ACTN</name>
<sequence length="350" mass="38900">APSGPGPLPQRGGDAPGGPVVDPDVDPRHRRDHRPDRRRRLDRPHRRGRPRARRHPLRPARPQPGSGPVLPRRGPAGARARRRHPGQHRRRQPVPAGAHRRPGAADPRRPRRHRHRRPPGAPGRALLRPEGAAAEARQPHRQPGREHRPARRGQRLPRLLARLAHAAEHDHALQLLHGDDHPGRQQEAGHREHPDPHQPQDARVAAVLEHLPARAEVGGGHRARLHHVQAVRHLQLLRGAVRCARAGPVRALRGPQGRRRRGQPPAVAARRHRPARHELHVGDRRHPGRPAAHQPRAHRGHPRAHQEAALRPARPQPDGAGRAVRARGHPAPGTPAGGRRHGRLAPPRRL</sequence>
<gene>
    <name evidence="2" type="ORF">AVDCRST_MAG07-38</name>
</gene>
<feature type="compositionally biased region" description="Basic residues" evidence="1">
    <location>
        <begin position="79"/>
        <end position="102"/>
    </location>
</feature>
<feature type="non-terminal residue" evidence="2">
    <location>
        <position position="1"/>
    </location>
</feature>
<feature type="region of interest" description="Disordered" evidence="1">
    <location>
        <begin position="250"/>
        <end position="350"/>
    </location>
</feature>
<feature type="compositionally biased region" description="Basic residues" evidence="1">
    <location>
        <begin position="338"/>
        <end position="350"/>
    </location>
</feature>
<dbReference type="EMBL" id="CADCUB010000006">
    <property type="protein sequence ID" value="CAA9305267.1"/>
    <property type="molecule type" value="Genomic_DNA"/>
</dbReference>
<proteinExistence type="predicted"/>
<protein>
    <submittedName>
        <fullName evidence="2">Glycosyl transferase, family 2</fullName>
    </submittedName>
</protein>
<dbReference type="AlphaFoldDB" id="A0A6J4KGF3"/>
<dbReference type="GO" id="GO:0016740">
    <property type="term" value="F:transferase activity"/>
    <property type="evidence" value="ECO:0007669"/>
    <property type="project" value="UniProtKB-KW"/>
</dbReference>